<proteinExistence type="predicted"/>
<keyword evidence="2" id="KW-1185">Reference proteome</keyword>
<sequence>MKTKLITFTLLIFCLSMSGQDRFLTYISKDTIAGIPKVRGSIGVNLKLNGYYDFFGGLQNSETFNVGAIDVFGTDDSDNLKVDLYQTQIHMEASVLTKSGKMVNGVVEFDFWGGNGQMRLRKAYVEFDHWVIGQTFVPYGDAELWPNIMEWEGPPSGIWVREPFVSYHNNINKNWKYTLAFIAPTVDYDKFGELEPILNETNQTTPDFTVAIKYQKNWGHLRLSSIVRNVKYSYLDKQSSFMGYGLAFSGIYIHQKNNLQFQLTGGKGVAAYNTTIQGFGYDGFPTIHGEVDATPSLGGWVSYEWFYAPKFHSTLVLGYTQYFFEDLSRSVISTSPKESITLINGTVNNRHNYGIINLMYDPFEGLTFGVELDYGRKKMSMDGFIDGEYNNDVKSRDAMRASFGCMYSF</sequence>
<reference evidence="2" key="1">
    <citation type="journal article" date="2019" name="Int. J. Syst. Evol. Microbiol.">
        <title>The Global Catalogue of Microorganisms (GCM) 10K type strain sequencing project: providing services to taxonomists for standard genome sequencing and annotation.</title>
        <authorList>
            <consortium name="The Broad Institute Genomics Platform"/>
            <consortium name="The Broad Institute Genome Sequencing Center for Infectious Disease"/>
            <person name="Wu L."/>
            <person name="Ma J."/>
        </authorList>
    </citation>
    <scope>NUCLEOTIDE SEQUENCE [LARGE SCALE GENOMIC DNA]</scope>
    <source>
        <strain evidence="2">CCUG 62221</strain>
    </source>
</reference>
<accession>A0ABW3WS91</accession>
<evidence type="ECO:0000313" key="2">
    <source>
        <dbReference type="Proteomes" id="UP001597241"/>
    </source>
</evidence>
<gene>
    <name evidence="1" type="ORF">ACFQ5N_11795</name>
</gene>
<comment type="caution">
    <text evidence="1">The sequence shown here is derived from an EMBL/GenBank/DDBJ whole genome shotgun (WGS) entry which is preliminary data.</text>
</comment>
<dbReference type="InterPro" id="IPR045748">
    <property type="entry name" value="DcaP"/>
</dbReference>
<dbReference type="Proteomes" id="UP001597241">
    <property type="component" value="Unassembled WGS sequence"/>
</dbReference>
<dbReference type="RefSeq" id="WP_386809760.1">
    <property type="nucleotide sequence ID" value="NZ_JBHTMV010000006.1"/>
</dbReference>
<protein>
    <submittedName>
        <fullName evidence="1">DcaP family trimeric outer membrane transporter</fullName>
    </submittedName>
</protein>
<dbReference type="Pfam" id="PF19577">
    <property type="entry name" value="DcaP"/>
    <property type="match status" value="1"/>
</dbReference>
<dbReference type="SUPFAM" id="SSF56935">
    <property type="entry name" value="Porins"/>
    <property type="match status" value="1"/>
</dbReference>
<evidence type="ECO:0000313" key="1">
    <source>
        <dbReference type="EMBL" id="MFD1294518.1"/>
    </source>
</evidence>
<organism evidence="1 2">
    <name type="scientific">Lutibacter holmesii</name>
    <dbReference type="NCBI Taxonomy" id="1137985"/>
    <lineage>
        <taxon>Bacteria</taxon>
        <taxon>Pseudomonadati</taxon>
        <taxon>Bacteroidota</taxon>
        <taxon>Flavobacteriia</taxon>
        <taxon>Flavobacteriales</taxon>
        <taxon>Flavobacteriaceae</taxon>
        <taxon>Lutibacter</taxon>
    </lineage>
</organism>
<name>A0ABW3WS91_9FLAO</name>
<dbReference type="EMBL" id="JBHTMV010000006">
    <property type="protein sequence ID" value="MFD1294518.1"/>
    <property type="molecule type" value="Genomic_DNA"/>
</dbReference>